<dbReference type="AlphaFoldDB" id="A0A932HV46"/>
<evidence type="ECO:0000256" key="1">
    <source>
        <dbReference type="SAM" id="SignalP"/>
    </source>
</evidence>
<feature type="chain" id="PRO_5038102169" evidence="1">
    <location>
        <begin position="27"/>
        <end position="92"/>
    </location>
</feature>
<proteinExistence type="predicted"/>
<keyword evidence="1" id="KW-0732">Signal</keyword>
<protein>
    <submittedName>
        <fullName evidence="2">Uncharacterized protein</fullName>
    </submittedName>
</protein>
<comment type="caution">
    <text evidence="2">The sequence shown here is derived from an EMBL/GenBank/DDBJ whole genome shotgun (WGS) entry which is preliminary data.</text>
</comment>
<dbReference type="Proteomes" id="UP000782312">
    <property type="component" value="Unassembled WGS sequence"/>
</dbReference>
<dbReference type="EMBL" id="JACPUR010000001">
    <property type="protein sequence ID" value="MBI3126240.1"/>
    <property type="molecule type" value="Genomic_DNA"/>
</dbReference>
<sequence>MKRLPRASLCFFVLLFGLFLPGLAPAAPDCPPFTERSRTIPAGKGRRAVLPRPACLDKQAREKERSIPLPPKCPDSGTPVHRFGRWECREAR</sequence>
<reference evidence="2" key="1">
    <citation type="submission" date="2020-07" db="EMBL/GenBank/DDBJ databases">
        <title>Huge and variable diversity of episymbiotic CPR bacteria and DPANN archaea in groundwater ecosystems.</title>
        <authorList>
            <person name="He C.Y."/>
            <person name="Keren R."/>
            <person name="Whittaker M."/>
            <person name="Farag I.F."/>
            <person name="Doudna J."/>
            <person name="Cate J.H.D."/>
            <person name="Banfield J.F."/>
        </authorList>
    </citation>
    <scope>NUCLEOTIDE SEQUENCE</scope>
    <source>
        <strain evidence="2">NC_groundwater_763_Ag_S-0.2um_68_21</strain>
    </source>
</reference>
<organism evidence="2 3">
    <name type="scientific">Tectimicrobiota bacterium</name>
    <dbReference type="NCBI Taxonomy" id="2528274"/>
    <lineage>
        <taxon>Bacteria</taxon>
        <taxon>Pseudomonadati</taxon>
        <taxon>Nitrospinota/Tectimicrobiota group</taxon>
        <taxon>Candidatus Tectimicrobiota</taxon>
    </lineage>
</organism>
<gene>
    <name evidence="2" type="ORF">HYZ11_01375</name>
</gene>
<accession>A0A932HV46</accession>
<name>A0A932HV46_UNCTE</name>
<evidence type="ECO:0000313" key="3">
    <source>
        <dbReference type="Proteomes" id="UP000782312"/>
    </source>
</evidence>
<feature type="signal peptide" evidence="1">
    <location>
        <begin position="1"/>
        <end position="26"/>
    </location>
</feature>
<evidence type="ECO:0000313" key="2">
    <source>
        <dbReference type="EMBL" id="MBI3126240.1"/>
    </source>
</evidence>